<dbReference type="InterPro" id="IPR029058">
    <property type="entry name" value="AB_hydrolase_fold"/>
</dbReference>
<dbReference type="Pfam" id="PF00561">
    <property type="entry name" value="Abhydrolase_1"/>
    <property type="match status" value="1"/>
</dbReference>
<proteinExistence type="predicted"/>
<evidence type="ECO:0000313" key="2">
    <source>
        <dbReference type="EMBL" id="GGP89831.1"/>
    </source>
</evidence>
<gene>
    <name evidence="2" type="ORF">GCM10009410_24740</name>
</gene>
<dbReference type="EMBL" id="BMQW01000006">
    <property type="protein sequence ID" value="GGP89831.1"/>
    <property type="molecule type" value="Genomic_DNA"/>
</dbReference>
<evidence type="ECO:0000313" key="3">
    <source>
        <dbReference type="Proteomes" id="UP000654004"/>
    </source>
</evidence>
<comment type="caution">
    <text evidence="2">The sequence shown here is derived from an EMBL/GenBank/DDBJ whole genome shotgun (WGS) entry which is preliminary data.</text>
</comment>
<dbReference type="Gene3D" id="3.40.50.1820">
    <property type="entry name" value="alpha/beta hydrolase"/>
    <property type="match status" value="1"/>
</dbReference>
<dbReference type="PANTHER" id="PTHR43798">
    <property type="entry name" value="MONOACYLGLYCEROL LIPASE"/>
    <property type="match status" value="1"/>
</dbReference>
<keyword evidence="3" id="KW-1185">Reference proteome</keyword>
<protein>
    <submittedName>
        <fullName evidence="2">Hydrolase</fullName>
    </submittedName>
</protein>
<dbReference type="SUPFAM" id="SSF53474">
    <property type="entry name" value="alpha/beta-Hydrolases"/>
    <property type="match status" value="1"/>
</dbReference>
<name>A0ABQ2QPG2_9GAMM</name>
<dbReference type="Proteomes" id="UP000654004">
    <property type="component" value="Unassembled WGS sequence"/>
</dbReference>
<reference evidence="3" key="1">
    <citation type="journal article" date="2019" name="Int. J. Syst. Evol. Microbiol.">
        <title>The Global Catalogue of Microorganisms (GCM) 10K type strain sequencing project: providing services to taxonomists for standard genome sequencing and annotation.</title>
        <authorList>
            <consortium name="The Broad Institute Genomics Platform"/>
            <consortium name="The Broad Institute Genome Sequencing Center for Infectious Disease"/>
            <person name="Wu L."/>
            <person name="Ma J."/>
        </authorList>
    </citation>
    <scope>NUCLEOTIDE SEQUENCE [LARGE SCALE GENOMIC DNA]</scope>
    <source>
        <strain evidence="3">JCM 32305</strain>
    </source>
</reference>
<dbReference type="PANTHER" id="PTHR43798:SF5">
    <property type="entry name" value="MONOACYLGLYCEROL LIPASE ABHD6"/>
    <property type="match status" value="1"/>
</dbReference>
<dbReference type="InterPro" id="IPR050266">
    <property type="entry name" value="AB_hydrolase_sf"/>
</dbReference>
<organism evidence="2 3">
    <name type="scientific">Shewanella ulleungensis</name>
    <dbReference type="NCBI Taxonomy" id="2282699"/>
    <lineage>
        <taxon>Bacteria</taxon>
        <taxon>Pseudomonadati</taxon>
        <taxon>Pseudomonadota</taxon>
        <taxon>Gammaproteobacteria</taxon>
        <taxon>Alteromonadales</taxon>
        <taxon>Shewanellaceae</taxon>
        <taxon>Shewanella</taxon>
    </lineage>
</organism>
<sequence>MTEQFNINQFNCSISGKGQSLVWAHGLCGCMQSEDAIGVYAWHRFPKKLQLIRYDAIGHGLSTQGESVDDYRWPNLAKDMLRVAEYYRAATPLILGGQSMGCATSLYAALMYPERVKGLILMTPPIGWQARANQVDYYHKIAKAARILGGKGLAKMNAKHLDKMLPSWLIDAHKHSVLGMLDGLKSMKRQTLHQLFTAAADNDLPTIEQLTSIDVPTLILAWEGDDAHPVESAITLQKTLPHATLHIASSMDDVNDWPALISEFCLALNQSHTNTP</sequence>
<dbReference type="InterPro" id="IPR000073">
    <property type="entry name" value="AB_hydrolase_1"/>
</dbReference>
<dbReference type="PRINTS" id="PR00111">
    <property type="entry name" value="ABHYDROLASE"/>
</dbReference>
<accession>A0ABQ2QPG2</accession>
<dbReference type="RefSeq" id="WP_188956684.1">
    <property type="nucleotide sequence ID" value="NZ_BMQW01000006.1"/>
</dbReference>
<evidence type="ECO:0000259" key="1">
    <source>
        <dbReference type="Pfam" id="PF00561"/>
    </source>
</evidence>
<feature type="domain" description="AB hydrolase-1" evidence="1">
    <location>
        <begin position="21"/>
        <end position="129"/>
    </location>
</feature>
<dbReference type="GO" id="GO:0016787">
    <property type="term" value="F:hydrolase activity"/>
    <property type="evidence" value="ECO:0007669"/>
    <property type="project" value="UniProtKB-KW"/>
</dbReference>
<keyword evidence="2" id="KW-0378">Hydrolase</keyword>